<dbReference type="InterPro" id="IPR009057">
    <property type="entry name" value="Homeodomain-like_sf"/>
</dbReference>
<gene>
    <name evidence="5" type="ORF">DPM19_26610</name>
</gene>
<keyword evidence="1 2" id="KW-0238">DNA-binding</keyword>
<dbReference type="EMBL" id="QLYX01000014">
    <property type="protein sequence ID" value="RAY12322.1"/>
    <property type="molecule type" value="Genomic_DNA"/>
</dbReference>
<dbReference type="GO" id="GO:0003700">
    <property type="term" value="F:DNA-binding transcription factor activity"/>
    <property type="evidence" value="ECO:0007669"/>
    <property type="project" value="TreeGrafter"/>
</dbReference>
<evidence type="ECO:0000313" key="5">
    <source>
        <dbReference type="EMBL" id="RAY12322.1"/>
    </source>
</evidence>
<evidence type="ECO:0000259" key="4">
    <source>
        <dbReference type="PROSITE" id="PS50977"/>
    </source>
</evidence>
<evidence type="ECO:0000256" key="2">
    <source>
        <dbReference type="PROSITE-ProRule" id="PRU00335"/>
    </source>
</evidence>
<dbReference type="SUPFAM" id="SSF46689">
    <property type="entry name" value="Homeodomain-like"/>
    <property type="match status" value="1"/>
</dbReference>
<comment type="caution">
    <text evidence="5">The sequence shown here is derived from an EMBL/GenBank/DDBJ whole genome shotgun (WGS) entry which is preliminary data.</text>
</comment>
<dbReference type="PROSITE" id="PS50977">
    <property type="entry name" value="HTH_TETR_2"/>
    <property type="match status" value="1"/>
</dbReference>
<dbReference type="AlphaFoldDB" id="A0A365GZS0"/>
<dbReference type="InterPro" id="IPR050109">
    <property type="entry name" value="HTH-type_TetR-like_transc_reg"/>
</dbReference>
<sequence length="240" mass="26057">MTSGQQVDFQRARTTAQRAARRRAILAAAAELLGEMPVSDISLRELSRRVGLSKTNVVRYFETREAVFFALLNQALDEWLDELPDELPPAGRASPASVMDAWARSAARRPLLCELWSSLGTELERNISTEAVRGFKLAHHELQIRLAELVRERVPALTEPAARELVALSIVLTAGLWPFANPSPSVAEAVKDPALAHSRIDFADRLGRALTLTVTGLMNVSPHPDGASPAPAGSASRPAE</sequence>
<dbReference type="Proteomes" id="UP000251891">
    <property type="component" value="Unassembled WGS sequence"/>
</dbReference>
<dbReference type="Pfam" id="PF00440">
    <property type="entry name" value="TetR_N"/>
    <property type="match status" value="1"/>
</dbReference>
<dbReference type="PANTHER" id="PTHR30055:SF178">
    <property type="entry name" value="POSSIBLE TRANSCRIPTIONAL REGULATORY PROTEIN"/>
    <property type="match status" value="1"/>
</dbReference>
<evidence type="ECO:0000256" key="1">
    <source>
        <dbReference type="ARBA" id="ARBA00023125"/>
    </source>
</evidence>
<dbReference type="OrthoDB" id="6637160at2"/>
<proteinExistence type="predicted"/>
<name>A0A365GZS0_9ACTN</name>
<organism evidence="5 6">
    <name type="scientific">Actinomadura craniellae</name>
    <dbReference type="NCBI Taxonomy" id="2231787"/>
    <lineage>
        <taxon>Bacteria</taxon>
        <taxon>Bacillati</taxon>
        <taxon>Actinomycetota</taxon>
        <taxon>Actinomycetes</taxon>
        <taxon>Streptosporangiales</taxon>
        <taxon>Thermomonosporaceae</taxon>
        <taxon>Actinomadura</taxon>
    </lineage>
</organism>
<reference evidence="5 6" key="1">
    <citation type="submission" date="2018-06" db="EMBL/GenBank/DDBJ databases">
        <title>Actinomadura craniellae sp. nov. isolated from marine sponge Craniella sp.</title>
        <authorList>
            <person name="Li L."/>
            <person name="Xu Q.H."/>
            <person name="Lin H.W."/>
            <person name="Lu Y.H."/>
        </authorList>
    </citation>
    <scope>NUCLEOTIDE SEQUENCE [LARGE SCALE GENOMIC DNA]</scope>
    <source>
        <strain evidence="5 6">LHW63021</strain>
    </source>
</reference>
<protein>
    <submittedName>
        <fullName evidence="5">TetR/AcrR family transcriptional regulator</fullName>
    </submittedName>
</protein>
<dbReference type="RefSeq" id="WP_111870811.1">
    <property type="nucleotide sequence ID" value="NZ_QLYX01000014.1"/>
</dbReference>
<dbReference type="InterPro" id="IPR041483">
    <property type="entry name" value="TetR_C_34"/>
</dbReference>
<dbReference type="PANTHER" id="PTHR30055">
    <property type="entry name" value="HTH-TYPE TRANSCRIPTIONAL REGULATOR RUTR"/>
    <property type="match status" value="1"/>
</dbReference>
<feature type="DNA-binding region" description="H-T-H motif" evidence="2">
    <location>
        <begin position="42"/>
        <end position="61"/>
    </location>
</feature>
<dbReference type="InterPro" id="IPR001647">
    <property type="entry name" value="HTH_TetR"/>
</dbReference>
<dbReference type="GO" id="GO:0000976">
    <property type="term" value="F:transcription cis-regulatory region binding"/>
    <property type="evidence" value="ECO:0007669"/>
    <property type="project" value="TreeGrafter"/>
</dbReference>
<evidence type="ECO:0000313" key="6">
    <source>
        <dbReference type="Proteomes" id="UP000251891"/>
    </source>
</evidence>
<feature type="domain" description="HTH tetR-type" evidence="4">
    <location>
        <begin position="19"/>
        <end position="79"/>
    </location>
</feature>
<keyword evidence="6" id="KW-1185">Reference proteome</keyword>
<dbReference type="Gene3D" id="1.10.357.10">
    <property type="entry name" value="Tetracycline Repressor, domain 2"/>
    <property type="match status" value="1"/>
</dbReference>
<evidence type="ECO:0000256" key="3">
    <source>
        <dbReference type="SAM" id="MobiDB-lite"/>
    </source>
</evidence>
<feature type="region of interest" description="Disordered" evidence="3">
    <location>
        <begin position="219"/>
        <end position="240"/>
    </location>
</feature>
<accession>A0A365GZS0</accession>
<dbReference type="Pfam" id="PF17929">
    <property type="entry name" value="TetR_C_34"/>
    <property type="match status" value="1"/>
</dbReference>
<feature type="compositionally biased region" description="Low complexity" evidence="3">
    <location>
        <begin position="221"/>
        <end position="240"/>
    </location>
</feature>